<keyword evidence="1" id="KW-0732">Signal</keyword>
<dbReference type="PROSITE" id="PS51257">
    <property type="entry name" value="PROKAR_LIPOPROTEIN"/>
    <property type="match status" value="1"/>
</dbReference>
<reference evidence="2 3" key="1">
    <citation type="submission" date="2020-04" db="EMBL/GenBank/DDBJ databases">
        <title>Metagenomic profiling of ammonia- and methane-oxidizing microorganisms in a Dutch drinking water treatment plant.</title>
        <authorList>
            <person name="Poghosyan L."/>
            <person name="Leucker S."/>
        </authorList>
    </citation>
    <scope>NUCLEOTIDE SEQUENCE [LARGE SCALE GENOMIC DNA]</scope>
    <source>
        <strain evidence="2">S-RSF-IL-03</strain>
    </source>
</reference>
<dbReference type="EMBL" id="JABFRW010000130">
    <property type="protein sequence ID" value="NOT34548.1"/>
    <property type="molecule type" value="Genomic_DNA"/>
</dbReference>
<dbReference type="InterPro" id="IPR013320">
    <property type="entry name" value="ConA-like_dom_sf"/>
</dbReference>
<dbReference type="Pfam" id="PF13385">
    <property type="entry name" value="Laminin_G_3"/>
    <property type="match status" value="1"/>
</dbReference>
<dbReference type="AlphaFoldDB" id="A0A849SFM6"/>
<name>A0A849SFM6_UNCEI</name>
<evidence type="ECO:0000256" key="1">
    <source>
        <dbReference type="SAM" id="SignalP"/>
    </source>
</evidence>
<comment type="caution">
    <text evidence="2">The sequence shown here is derived from an EMBL/GenBank/DDBJ whole genome shotgun (WGS) entry which is preliminary data.</text>
</comment>
<feature type="signal peptide" evidence="1">
    <location>
        <begin position="1"/>
        <end position="22"/>
    </location>
</feature>
<evidence type="ECO:0000313" key="3">
    <source>
        <dbReference type="Proteomes" id="UP000580839"/>
    </source>
</evidence>
<proteinExistence type="predicted"/>
<dbReference type="SUPFAM" id="SSF49899">
    <property type="entry name" value="Concanavalin A-like lectins/glucanases"/>
    <property type="match status" value="1"/>
</dbReference>
<evidence type="ECO:0000313" key="2">
    <source>
        <dbReference type="EMBL" id="NOT34548.1"/>
    </source>
</evidence>
<organism evidence="2 3">
    <name type="scientific">Eiseniibacteriota bacterium</name>
    <dbReference type="NCBI Taxonomy" id="2212470"/>
    <lineage>
        <taxon>Bacteria</taxon>
        <taxon>Candidatus Eiseniibacteriota</taxon>
    </lineage>
</organism>
<dbReference type="Gene3D" id="2.60.120.200">
    <property type="match status" value="1"/>
</dbReference>
<sequence length="292" mass="32118">MRFARAALLCGAGLMLAGCATTFPELEPRVRSRGPEAPNVDSVTVALWRFDDAAGGQSTDTGPFRLAGTFGIDTRPDFGRFGQARRFERSTGSFMVVSPSTHLVPRDGFSCEAWVNIDEYGQYELTPIACCWTEDPNRQSWMFAIGGQRLEPPRAYIASPGFHNFIAPLGSLGRLIFAFQPDAAGAPVSYQSAVLVERKRWVHVAVTLDGELVRLWIDGLLDSQYATRSHIRSSDAPLLVANYFDTRRLTDFTGSLRLDGGDPNPYYAFVGSIDELRISSAARVDFPRPGGR</sequence>
<protein>
    <submittedName>
        <fullName evidence="2">LamG domain-containing protein</fullName>
    </submittedName>
</protein>
<feature type="chain" id="PRO_5032976651" evidence="1">
    <location>
        <begin position="23"/>
        <end position="292"/>
    </location>
</feature>
<accession>A0A849SFM6</accession>
<gene>
    <name evidence="2" type="ORF">HOP12_10300</name>
</gene>
<dbReference type="Proteomes" id="UP000580839">
    <property type="component" value="Unassembled WGS sequence"/>
</dbReference>